<gene>
    <name evidence="1" type="ORF">AAFF_G00420740</name>
</gene>
<keyword evidence="2" id="KW-1185">Reference proteome</keyword>
<sequence>MCPKESGNGNLAFPPSEAIRVTALPFGRTGFRFSEDASLFISGQVRSPTPFQPPYLSPACPQTCCSRGKQGFLSLQTTPV</sequence>
<evidence type="ECO:0000313" key="1">
    <source>
        <dbReference type="EMBL" id="KAJ8398546.1"/>
    </source>
</evidence>
<evidence type="ECO:0000313" key="2">
    <source>
        <dbReference type="Proteomes" id="UP001221898"/>
    </source>
</evidence>
<proteinExistence type="predicted"/>
<comment type="caution">
    <text evidence="1">The sequence shown here is derived from an EMBL/GenBank/DDBJ whole genome shotgun (WGS) entry which is preliminary data.</text>
</comment>
<organism evidence="1 2">
    <name type="scientific">Aldrovandia affinis</name>
    <dbReference type="NCBI Taxonomy" id="143900"/>
    <lineage>
        <taxon>Eukaryota</taxon>
        <taxon>Metazoa</taxon>
        <taxon>Chordata</taxon>
        <taxon>Craniata</taxon>
        <taxon>Vertebrata</taxon>
        <taxon>Euteleostomi</taxon>
        <taxon>Actinopterygii</taxon>
        <taxon>Neopterygii</taxon>
        <taxon>Teleostei</taxon>
        <taxon>Notacanthiformes</taxon>
        <taxon>Halosauridae</taxon>
        <taxon>Aldrovandia</taxon>
    </lineage>
</organism>
<dbReference type="AlphaFoldDB" id="A0AAD7WIS3"/>
<name>A0AAD7WIS3_9TELE</name>
<protein>
    <submittedName>
        <fullName evidence="1">Uncharacterized protein</fullName>
    </submittedName>
</protein>
<dbReference type="Proteomes" id="UP001221898">
    <property type="component" value="Unassembled WGS sequence"/>
</dbReference>
<accession>A0AAD7WIS3</accession>
<reference evidence="1" key="1">
    <citation type="journal article" date="2023" name="Science">
        <title>Genome structures resolve the early diversification of teleost fishes.</title>
        <authorList>
            <person name="Parey E."/>
            <person name="Louis A."/>
            <person name="Montfort J."/>
            <person name="Bouchez O."/>
            <person name="Roques C."/>
            <person name="Iampietro C."/>
            <person name="Lluch J."/>
            <person name="Castinel A."/>
            <person name="Donnadieu C."/>
            <person name="Desvignes T."/>
            <person name="Floi Bucao C."/>
            <person name="Jouanno E."/>
            <person name="Wen M."/>
            <person name="Mejri S."/>
            <person name="Dirks R."/>
            <person name="Jansen H."/>
            <person name="Henkel C."/>
            <person name="Chen W.J."/>
            <person name="Zahm M."/>
            <person name="Cabau C."/>
            <person name="Klopp C."/>
            <person name="Thompson A.W."/>
            <person name="Robinson-Rechavi M."/>
            <person name="Braasch I."/>
            <person name="Lecointre G."/>
            <person name="Bobe J."/>
            <person name="Postlethwait J.H."/>
            <person name="Berthelot C."/>
            <person name="Roest Crollius H."/>
            <person name="Guiguen Y."/>
        </authorList>
    </citation>
    <scope>NUCLEOTIDE SEQUENCE</scope>
    <source>
        <strain evidence="1">NC1722</strain>
    </source>
</reference>
<dbReference type="EMBL" id="JAINUG010000089">
    <property type="protein sequence ID" value="KAJ8398546.1"/>
    <property type="molecule type" value="Genomic_DNA"/>
</dbReference>